<dbReference type="SUPFAM" id="SSF56935">
    <property type="entry name" value="Porins"/>
    <property type="match status" value="1"/>
</dbReference>
<feature type="domain" description="TonB-dependent transporter Oar-like beta-barrel" evidence="8">
    <location>
        <begin position="245"/>
        <end position="317"/>
    </location>
</feature>
<dbReference type="Pfam" id="PF25183">
    <property type="entry name" value="OMP_b-brl_4"/>
    <property type="match status" value="2"/>
</dbReference>
<name>A0A4Y9T382_9BURK</name>
<reference evidence="9 10" key="1">
    <citation type="submission" date="2019-03" db="EMBL/GenBank/DDBJ databases">
        <title>Draft genome of Massilia hortus sp. nov., a novel bacterial species of the Oxalobacteraceae family.</title>
        <authorList>
            <person name="Peta V."/>
            <person name="Raths R."/>
            <person name="Bucking H."/>
        </authorList>
    </citation>
    <scope>NUCLEOTIDE SEQUENCE [LARGE SCALE GENOMIC DNA]</scope>
    <source>
        <strain evidence="9 10">ONC3</strain>
    </source>
</reference>
<evidence type="ECO:0000256" key="2">
    <source>
        <dbReference type="ARBA" id="ARBA00022448"/>
    </source>
</evidence>
<keyword evidence="6" id="KW-0998">Cell outer membrane</keyword>
<keyword evidence="5" id="KW-0472">Membrane</keyword>
<dbReference type="AlphaFoldDB" id="A0A4Y9T382"/>
<dbReference type="RefSeq" id="WP_135189567.1">
    <property type="nucleotide sequence ID" value="NZ_SPUM01000057.1"/>
</dbReference>
<evidence type="ECO:0000256" key="4">
    <source>
        <dbReference type="ARBA" id="ARBA00022692"/>
    </source>
</evidence>
<sequence>MITQQQIRLTKLALALSIALSAAPTFAQNTTSAVGGRITNADGAPAAGASVQVIHTESGSVSNVTTDAEGRYVARGLRAGGPYTIIITKNGVSEKRENVFLQLAETASVDATLGQQMQTVTVTGSASRSEVFSRNNMGTGTSISASELASQASIQRNLQDYARADPRVSQTDKERGEMSVAGQNSRFNSMTIDGVNVNDTFGLEANGSPTARQPISIEAIQSVQVNVANYDVTQKGYTGGNINAVTKSGTNQWKSTAYFVTRDDNLVGKRYNTAADTYSSAPAFKENTKGAWVSGPLIQDKLFFFALLEESKSSRATPDFGVIGSNAGTTVGITQAEIAKLQDIAKSSYNLNLGSTDVPAGSQFVSREQMLKVDWNINDNHRANVRYAKTSQSDPVFPSFSATGVTLDSQFYKNVKSIETTVAQVFSDWTPTFSTEFKASQRNYSSVPENSARMPSISFGFGGPLPADAPAGTRTGSRFINSGTEYARQMNVLGTETTDLYGGANWTVGDHEIKFGADYNKNSIYNAYLQNVFGNYTFQCDNRFTYDFLKGGKIADCNKATLADVESAVYENFKRGRPSSYSVQVPAAGYALNDGVSQFTMKTTGLFLQDTWSFNKNLTLSYGVRLDLLNVGNKPIANTAAAQPVIAGNAATFVRATGGFGYDNTVTLDGTKLFQPRVGFNYRFDTERAMQLRGGAGLFQGAAMSVWLSNPFSNPGVATRVISCSGSGATQCPTTDGTFSPDPDKQKTVNGAIPAANVDYLSSELRQPSVWKGNLAFESELPWYGLVFGAEALTIKTKDGLYYENMNLGAPTKIGPDGRQLFWNANGLSAACYTIGNGSVSTTAGCTNTNKALSNNSYGNVQMAKRTSEGGSNVLTMSLTRPLTKGYGWSVAYSHTSATEVSPLTSSVANSNWAARSVFNPNEDVAANSAYLVKNRVNAKVDWKHNFFEGYKTTFGLFYEGRSGKPYSWTFANDMNGDGSAGNDLMYIPKAFGSGEVVFAGDTATSHANEQKFWDIVNANKVLRNAAGGVVGRNSDFSPWTNSFDMRLSQEIPGLFKRNKGFLSLDIFNVGNLLNKKWGHINEMVFTSNGGQVRNFVDYAGIDAQGRYVYSMRNQVKPYDIRQNKGESQWAIQMTAKYEF</sequence>
<dbReference type="GO" id="GO:0030246">
    <property type="term" value="F:carbohydrate binding"/>
    <property type="evidence" value="ECO:0007669"/>
    <property type="project" value="InterPro"/>
</dbReference>
<keyword evidence="3" id="KW-1134">Transmembrane beta strand</keyword>
<dbReference type="GO" id="GO:0009279">
    <property type="term" value="C:cell outer membrane"/>
    <property type="evidence" value="ECO:0007669"/>
    <property type="project" value="UniProtKB-SubCell"/>
</dbReference>
<dbReference type="InterPro" id="IPR013784">
    <property type="entry name" value="Carb-bd-like_fold"/>
</dbReference>
<dbReference type="EMBL" id="SPUM01000057">
    <property type="protein sequence ID" value="TFW32457.1"/>
    <property type="molecule type" value="Genomic_DNA"/>
</dbReference>
<dbReference type="SUPFAM" id="SSF49452">
    <property type="entry name" value="Starch-binding domain-like"/>
    <property type="match status" value="1"/>
</dbReference>
<evidence type="ECO:0000259" key="8">
    <source>
        <dbReference type="Pfam" id="PF25183"/>
    </source>
</evidence>
<evidence type="ECO:0000256" key="3">
    <source>
        <dbReference type="ARBA" id="ARBA00022452"/>
    </source>
</evidence>
<feature type="chain" id="PRO_5021487312" evidence="7">
    <location>
        <begin position="28"/>
        <end position="1140"/>
    </location>
</feature>
<evidence type="ECO:0000313" key="9">
    <source>
        <dbReference type="EMBL" id="TFW32457.1"/>
    </source>
</evidence>
<dbReference type="InterPro" id="IPR039426">
    <property type="entry name" value="TonB-dep_rcpt-like"/>
</dbReference>
<keyword evidence="2" id="KW-0813">Transport</keyword>
<evidence type="ECO:0000256" key="1">
    <source>
        <dbReference type="ARBA" id="ARBA00004571"/>
    </source>
</evidence>
<comment type="subcellular location">
    <subcellularLocation>
        <location evidence="1">Cell outer membrane</location>
        <topology evidence="1">Multi-pass membrane protein</topology>
    </subcellularLocation>
</comment>
<evidence type="ECO:0000313" key="10">
    <source>
        <dbReference type="Proteomes" id="UP000297258"/>
    </source>
</evidence>
<dbReference type="GO" id="GO:0015344">
    <property type="term" value="F:siderophore uptake transmembrane transporter activity"/>
    <property type="evidence" value="ECO:0007669"/>
    <property type="project" value="TreeGrafter"/>
</dbReference>
<protein>
    <submittedName>
        <fullName evidence="9">Oar protein</fullName>
    </submittedName>
</protein>
<dbReference type="Proteomes" id="UP000297258">
    <property type="component" value="Unassembled WGS sequence"/>
</dbReference>
<gene>
    <name evidence="9" type="ORF">E4O92_09735</name>
</gene>
<keyword evidence="7" id="KW-0732">Signal</keyword>
<dbReference type="PANTHER" id="PTHR30069">
    <property type="entry name" value="TONB-DEPENDENT OUTER MEMBRANE RECEPTOR"/>
    <property type="match status" value="1"/>
</dbReference>
<accession>A0A4Y9T382</accession>
<proteinExistence type="predicted"/>
<dbReference type="Gene3D" id="2.60.40.1120">
    <property type="entry name" value="Carboxypeptidase-like, regulatory domain"/>
    <property type="match status" value="1"/>
</dbReference>
<comment type="caution">
    <text evidence="9">The sequence shown here is derived from an EMBL/GenBank/DDBJ whole genome shotgun (WGS) entry which is preliminary data.</text>
</comment>
<dbReference type="GO" id="GO:0044718">
    <property type="term" value="P:siderophore transmembrane transport"/>
    <property type="evidence" value="ECO:0007669"/>
    <property type="project" value="TreeGrafter"/>
</dbReference>
<evidence type="ECO:0000256" key="6">
    <source>
        <dbReference type="ARBA" id="ARBA00023237"/>
    </source>
</evidence>
<feature type="domain" description="TonB-dependent transporter Oar-like beta-barrel" evidence="8">
    <location>
        <begin position="361"/>
        <end position="1075"/>
    </location>
</feature>
<keyword evidence="4" id="KW-0812">Transmembrane</keyword>
<dbReference type="Gene3D" id="2.40.170.20">
    <property type="entry name" value="TonB-dependent receptor, beta-barrel domain"/>
    <property type="match status" value="1"/>
</dbReference>
<dbReference type="InterPro" id="IPR036942">
    <property type="entry name" value="Beta-barrel_TonB_sf"/>
</dbReference>
<evidence type="ECO:0000256" key="5">
    <source>
        <dbReference type="ARBA" id="ARBA00023136"/>
    </source>
</evidence>
<keyword evidence="10" id="KW-1185">Reference proteome</keyword>
<dbReference type="InterPro" id="IPR057601">
    <property type="entry name" value="Oar-like_b-barrel"/>
</dbReference>
<dbReference type="OrthoDB" id="9768147at2"/>
<organism evidence="9 10">
    <name type="scientific">Massilia horti</name>
    <dbReference type="NCBI Taxonomy" id="2562153"/>
    <lineage>
        <taxon>Bacteria</taxon>
        <taxon>Pseudomonadati</taxon>
        <taxon>Pseudomonadota</taxon>
        <taxon>Betaproteobacteria</taxon>
        <taxon>Burkholderiales</taxon>
        <taxon>Oxalobacteraceae</taxon>
        <taxon>Telluria group</taxon>
        <taxon>Massilia</taxon>
    </lineage>
</organism>
<dbReference type="Pfam" id="PF13620">
    <property type="entry name" value="CarboxypepD_reg"/>
    <property type="match status" value="1"/>
</dbReference>
<dbReference type="PANTHER" id="PTHR30069:SF46">
    <property type="entry name" value="OAR PROTEIN"/>
    <property type="match status" value="1"/>
</dbReference>
<evidence type="ECO:0000256" key="7">
    <source>
        <dbReference type="SAM" id="SignalP"/>
    </source>
</evidence>
<feature type="signal peptide" evidence="7">
    <location>
        <begin position="1"/>
        <end position="27"/>
    </location>
</feature>